<dbReference type="InterPro" id="IPR036390">
    <property type="entry name" value="WH_DNA-bd_sf"/>
</dbReference>
<dbReference type="InterPro" id="IPR039422">
    <property type="entry name" value="MarR/SlyA-like"/>
</dbReference>
<dbReference type="GO" id="GO:0003700">
    <property type="term" value="F:DNA-binding transcription factor activity"/>
    <property type="evidence" value="ECO:0007669"/>
    <property type="project" value="InterPro"/>
</dbReference>
<dbReference type="GO" id="GO:0006950">
    <property type="term" value="P:response to stress"/>
    <property type="evidence" value="ECO:0007669"/>
    <property type="project" value="TreeGrafter"/>
</dbReference>
<evidence type="ECO:0000313" key="3">
    <source>
        <dbReference type="Proteomes" id="UP000091926"/>
    </source>
</evidence>
<dbReference type="AlphaFoldDB" id="A0A193GK06"/>
<dbReference type="Pfam" id="PF12802">
    <property type="entry name" value="MarR_2"/>
    <property type="match status" value="1"/>
</dbReference>
<accession>A0A193GK06</accession>
<evidence type="ECO:0000259" key="1">
    <source>
        <dbReference type="PROSITE" id="PS50995"/>
    </source>
</evidence>
<gene>
    <name evidence="2" type="ORF">BAU07_12080</name>
</gene>
<protein>
    <submittedName>
        <fullName evidence="2">MarR family transcriptional regulator</fullName>
    </submittedName>
</protein>
<organism evidence="2 3">
    <name type="scientific">Bordetella flabilis</name>
    <dbReference type="NCBI Taxonomy" id="463014"/>
    <lineage>
        <taxon>Bacteria</taxon>
        <taxon>Pseudomonadati</taxon>
        <taxon>Pseudomonadota</taxon>
        <taxon>Betaproteobacteria</taxon>
        <taxon>Burkholderiales</taxon>
        <taxon>Alcaligenaceae</taxon>
        <taxon>Bordetella</taxon>
    </lineage>
</organism>
<dbReference type="Gene3D" id="1.10.10.10">
    <property type="entry name" value="Winged helix-like DNA-binding domain superfamily/Winged helix DNA-binding domain"/>
    <property type="match status" value="1"/>
</dbReference>
<proteinExistence type="predicted"/>
<dbReference type="PANTHER" id="PTHR33164:SF104">
    <property type="entry name" value="TRANSCRIPTIONAL REGULATORY PROTEIN"/>
    <property type="match status" value="1"/>
</dbReference>
<name>A0A193GK06_9BORD</name>
<dbReference type="PANTHER" id="PTHR33164">
    <property type="entry name" value="TRANSCRIPTIONAL REGULATOR, MARR FAMILY"/>
    <property type="match status" value="1"/>
</dbReference>
<dbReference type="Proteomes" id="UP000091926">
    <property type="component" value="Chromosome"/>
</dbReference>
<keyword evidence="3" id="KW-1185">Reference proteome</keyword>
<dbReference type="SMART" id="SM00347">
    <property type="entry name" value="HTH_MARR"/>
    <property type="match status" value="1"/>
</dbReference>
<dbReference type="PROSITE" id="PS50995">
    <property type="entry name" value="HTH_MARR_2"/>
    <property type="match status" value="1"/>
</dbReference>
<feature type="domain" description="HTH marR-type" evidence="1">
    <location>
        <begin position="2"/>
        <end position="137"/>
    </location>
</feature>
<reference evidence="2 3" key="1">
    <citation type="submission" date="2016-06" db="EMBL/GenBank/DDBJ databases">
        <title>Complete genome sequences of Bordetella bronchialis and Bordetella flabilis.</title>
        <authorList>
            <person name="LiPuma J.J."/>
            <person name="Spilker T."/>
        </authorList>
    </citation>
    <scope>NUCLEOTIDE SEQUENCE [LARGE SCALE GENOMIC DNA]</scope>
    <source>
        <strain evidence="2 3">AU10664</strain>
    </source>
</reference>
<sequence length="137" mass="15537">MRREDFVAMAQLRYALRRFTAFSEAAAAECGLTAQQHQALLAIKAAPDETMTVGEIADWLLLRPHSAGELVDRLERMEMVRRTADRIDRRKVHVALTPAAEQKLQALASAHFEELRAIGPQLRQLLRHIEARQNGTR</sequence>
<dbReference type="EMBL" id="CP016172">
    <property type="protein sequence ID" value="ANN80427.1"/>
    <property type="molecule type" value="Genomic_DNA"/>
</dbReference>
<dbReference type="InterPro" id="IPR036388">
    <property type="entry name" value="WH-like_DNA-bd_sf"/>
</dbReference>
<evidence type="ECO:0000313" key="2">
    <source>
        <dbReference type="EMBL" id="ANN80427.1"/>
    </source>
</evidence>
<dbReference type="STRING" id="463014.BAU07_12080"/>
<dbReference type="KEGG" id="bfz:BAU07_12080"/>
<dbReference type="InterPro" id="IPR000835">
    <property type="entry name" value="HTH_MarR-typ"/>
</dbReference>
<dbReference type="SUPFAM" id="SSF46785">
    <property type="entry name" value="Winged helix' DNA-binding domain"/>
    <property type="match status" value="1"/>
</dbReference>